<gene>
    <name evidence="5" type="ORF">CJ030_MR1G004104</name>
</gene>
<dbReference type="InterPro" id="IPR050258">
    <property type="entry name" value="Leguminous_Lectin"/>
</dbReference>
<keyword evidence="5" id="KW-0418">Kinase</keyword>
<keyword evidence="5" id="KW-0808">Transferase</keyword>
<dbReference type="GO" id="GO:0016301">
    <property type="term" value="F:kinase activity"/>
    <property type="evidence" value="ECO:0007669"/>
    <property type="project" value="UniProtKB-KW"/>
</dbReference>
<proteinExistence type="inferred from homology"/>
<feature type="signal peptide" evidence="3">
    <location>
        <begin position="1"/>
        <end position="24"/>
    </location>
</feature>
<dbReference type="SUPFAM" id="SSF49899">
    <property type="entry name" value="Concanavalin A-like lectins/glucanases"/>
    <property type="match status" value="1"/>
</dbReference>
<dbReference type="Pfam" id="PF00139">
    <property type="entry name" value="Lectin_legB"/>
    <property type="match status" value="1"/>
</dbReference>
<evidence type="ECO:0000313" key="6">
    <source>
        <dbReference type="Proteomes" id="UP000516437"/>
    </source>
</evidence>
<sequence length="166" mass="18191">MATVLRSLCCLIILHVSNIPLAFSQDDSQFIYHGFNQANLHLGGIAEIHRNGLLQLTNLSNYQVGSAFHRFPLNFNTTSSGATSSLSFSTTFVFAVVPQEPHKGGHGIAFAISPSMDFTQALSTQYLGLFNLSNDVRDGSRISPSSLILSWALVSKILIKTMWELM</sequence>
<organism evidence="5 6">
    <name type="scientific">Morella rubra</name>
    <name type="common">Chinese bayberry</name>
    <dbReference type="NCBI Taxonomy" id="262757"/>
    <lineage>
        <taxon>Eukaryota</taxon>
        <taxon>Viridiplantae</taxon>
        <taxon>Streptophyta</taxon>
        <taxon>Embryophyta</taxon>
        <taxon>Tracheophyta</taxon>
        <taxon>Spermatophyta</taxon>
        <taxon>Magnoliopsida</taxon>
        <taxon>eudicotyledons</taxon>
        <taxon>Gunneridae</taxon>
        <taxon>Pentapetalae</taxon>
        <taxon>rosids</taxon>
        <taxon>fabids</taxon>
        <taxon>Fagales</taxon>
        <taxon>Myricaceae</taxon>
        <taxon>Morella</taxon>
    </lineage>
</organism>
<protein>
    <submittedName>
        <fullName evidence="5">Putative L-type lectin-domain containing receptor kinase I.6</fullName>
    </submittedName>
</protein>
<dbReference type="Proteomes" id="UP000516437">
    <property type="component" value="Chromosome 1"/>
</dbReference>
<dbReference type="AlphaFoldDB" id="A0A6A1WKT7"/>
<evidence type="ECO:0000256" key="1">
    <source>
        <dbReference type="ARBA" id="ARBA00007606"/>
    </source>
</evidence>
<dbReference type="InterPro" id="IPR013320">
    <property type="entry name" value="ConA-like_dom_sf"/>
</dbReference>
<keyword evidence="3" id="KW-0732">Signal</keyword>
<dbReference type="Gene3D" id="2.60.120.200">
    <property type="match status" value="1"/>
</dbReference>
<evidence type="ECO:0000256" key="2">
    <source>
        <dbReference type="ARBA" id="ARBA00022734"/>
    </source>
</evidence>
<keyword evidence="5" id="KW-0675">Receptor</keyword>
<dbReference type="EMBL" id="RXIC02000019">
    <property type="protein sequence ID" value="KAB1225892.1"/>
    <property type="molecule type" value="Genomic_DNA"/>
</dbReference>
<dbReference type="PANTHER" id="PTHR32401:SF51">
    <property type="entry name" value="NON-SPECIFIC SERINE_THREONINE PROTEIN KINASE"/>
    <property type="match status" value="1"/>
</dbReference>
<keyword evidence="6" id="KW-1185">Reference proteome</keyword>
<accession>A0A6A1WKT7</accession>
<dbReference type="GO" id="GO:0030246">
    <property type="term" value="F:carbohydrate binding"/>
    <property type="evidence" value="ECO:0007669"/>
    <property type="project" value="UniProtKB-KW"/>
</dbReference>
<comment type="similarity">
    <text evidence="1">Belongs to the leguminous lectin family.</text>
</comment>
<keyword evidence="2 5" id="KW-0430">Lectin</keyword>
<feature type="domain" description="Legume lectin" evidence="4">
    <location>
        <begin position="28"/>
        <end position="135"/>
    </location>
</feature>
<comment type="caution">
    <text evidence="5">The sequence shown here is derived from an EMBL/GenBank/DDBJ whole genome shotgun (WGS) entry which is preliminary data.</text>
</comment>
<dbReference type="PANTHER" id="PTHR32401">
    <property type="entry name" value="CONCANAVALIN A-LIKE LECTIN FAMILY PROTEIN"/>
    <property type="match status" value="1"/>
</dbReference>
<evidence type="ECO:0000256" key="3">
    <source>
        <dbReference type="SAM" id="SignalP"/>
    </source>
</evidence>
<evidence type="ECO:0000313" key="5">
    <source>
        <dbReference type="EMBL" id="KAB1225892.1"/>
    </source>
</evidence>
<dbReference type="InterPro" id="IPR001220">
    <property type="entry name" value="Legume_lectin_dom"/>
</dbReference>
<evidence type="ECO:0000259" key="4">
    <source>
        <dbReference type="Pfam" id="PF00139"/>
    </source>
</evidence>
<dbReference type="OrthoDB" id="543442at2759"/>
<name>A0A6A1WKT7_9ROSI</name>
<feature type="chain" id="PRO_5025366691" evidence="3">
    <location>
        <begin position="25"/>
        <end position="166"/>
    </location>
</feature>
<reference evidence="5 6" key="1">
    <citation type="journal article" date="2019" name="Plant Biotechnol. J.">
        <title>The red bayberry genome and genetic basis of sex determination.</title>
        <authorList>
            <person name="Jia H.M."/>
            <person name="Jia H.J."/>
            <person name="Cai Q.L."/>
            <person name="Wang Y."/>
            <person name="Zhao H.B."/>
            <person name="Yang W.F."/>
            <person name="Wang G.Y."/>
            <person name="Li Y.H."/>
            <person name="Zhan D.L."/>
            <person name="Shen Y.T."/>
            <person name="Niu Q.F."/>
            <person name="Chang L."/>
            <person name="Qiu J."/>
            <person name="Zhao L."/>
            <person name="Xie H.B."/>
            <person name="Fu W.Y."/>
            <person name="Jin J."/>
            <person name="Li X.W."/>
            <person name="Jiao Y."/>
            <person name="Zhou C.C."/>
            <person name="Tu T."/>
            <person name="Chai C.Y."/>
            <person name="Gao J.L."/>
            <person name="Fan L.J."/>
            <person name="van de Weg E."/>
            <person name="Wang J.Y."/>
            <person name="Gao Z.S."/>
        </authorList>
    </citation>
    <scope>NUCLEOTIDE SEQUENCE [LARGE SCALE GENOMIC DNA]</scope>
    <source>
        <tissue evidence="5">Leaves</tissue>
    </source>
</reference>